<dbReference type="OrthoDB" id="9808698at2"/>
<keyword evidence="1" id="KW-0678">Repressor</keyword>
<feature type="domain" description="HTH gntR-type" evidence="10">
    <location>
        <begin position="16"/>
        <end position="84"/>
    </location>
</feature>
<comment type="function">
    <text evidence="6">Repressor which binds to the hutP region in the histidine utilization (hut) operon. It blocks the expression of all the hut genes in the absence of inducer.</text>
</comment>
<dbReference type="Gene3D" id="1.10.10.10">
    <property type="entry name" value="Winged helix-like DNA-binding domain superfamily/Winged helix DNA-binding domain"/>
    <property type="match status" value="1"/>
</dbReference>
<evidence type="ECO:0000256" key="3">
    <source>
        <dbReference type="ARBA" id="ARBA00023015"/>
    </source>
</evidence>
<evidence type="ECO:0000259" key="10">
    <source>
        <dbReference type="PROSITE" id="PS50949"/>
    </source>
</evidence>
<organism evidence="11 12">
    <name type="scientific">Bradyrhizobium erythrophlei</name>
    <dbReference type="NCBI Taxonomy" id="1437360"/>
    <lineage>
        <taxon>Bacteria</taxon>
        <taxon>Pseudomonadati</taxon>
        <taxon>Pseudomonadota</taxon>
        <taxon>Alphaproteobacteria</taxon>
        <taxon>Hyphomicrobiales</taxon>
        <taxon>Nitrobacteraceae</taxon>
        <taxon>Bradyrhizobium</taxon>
    </lineage>
</organism>
<evidence type="ECO:0000256" key="4">
    <source>
        <dbReference type="ARBA" id="ARBA00023125"/>
    </source>
</evidence>
<name>A0A1H5J7X6_9BRAD</name>
<dbReference type="Pfam" id="PF07702">
    <property type="entry name" value="UTRA"/>
    <property type="match status" value="1"/>
</dbReference>
<dbReference type="PANTHER" id="PTHR44846:SF16">
    <property type="entry name" value="TRANSCRIPTIONAL REGULATOR PHNF-RELATED"/>
    <property type="match status" value="1"/>
</dbReference>
<dbReference type="Proteomes" id="UP000198992">
    <property type="component" value="Unassembled WGS sequence"/>
</dbReference>
<dbReference type="InterPro" id="IPR010248">
    <property type="entry name" value="His_ut_repres"/>
</dbReference>
<sequence>MSLASDRAKPRAAEKPTLYKRIRLDIETRILTGEWPPGHRIPFEHQLMERYHCSRMTVNKALSELAQADLIERRRRAGSFVRRPQHLSAVLKIADMRAEITALGRSYGYQLIDCRRRTATAADRARLGVSTAGKVIAIACRHSADNVPFAVEDRLIDLSTVPEAATADFAREPPGSWLLHHVPWTEAEHTISAVVADDRTAKALDIAVGAPCLVIDRYTWRSARTVTAVRLHYPGETHRLVARFKGG</sequence>
<evidence type="ECO:0000256" key="7">
    <source>
        <dbReference type="ARBA" id="ARBA00060686"/>
    </source>
</evidence>
<dbReference type="GO" id="GO:0003677">
    <property type="term" value="F:DNA binding"/>
    <property type="evidence" value="ECO:0007669"/>
    <property type="project" value="UniProtKB-UniRule"/>
</dbReference>
<evidence type="ECO:0000256" key="2">
    <source>
        <dbReference type="ARBA" id="ARBA00022808"/>
    </source>
</evidence>
<comment type="pathway">
    <text evidence="7">Amino-acid degradation; L-histidine degradation into L-glutamate [regulation].</text>
</comment>
<dbReference type="SMART" id="SM00345">
    <property type="entry name" value="HTH_GNTR"/>
    <property type="match status" value="1"/>
</dbReference>
<dbReference type="GO" id="GO:0003700">
    <property type="term" value="F:DNA-binding transcription factor activity"/>
    <property type="evidence" value="ECO:0007669"/>
    <property type="project" value="UniProtKB-UniRule"/>
</dbReference>
<dbReference type="AlphaFoldDB" id="A0A1H5J7X6"/>
<dbReference type="InterPro" id="IPR028978">
    <property type="entry name" value="Chorismate_lyase_/UTRA_dom_sf"/>
</dbReference>
<evidence type="ECO:0000256" key="8">
    <source>
        <dbReference type="ARBA" id="ARBA00071620"/>
    </source>
</evidence>
<dbReference type="GO" id="GO:0045892">
    <property type="term" value="P:negative regulation of DNA-templated transcription"/>
    <property type="evidence" value="ECO:0007669"/>
    <property type="project" value="UniProtKB-UniRule"/>
</dbReference>
<gene>
    <name evidence="11" type="ORF">SAMN05444164_8305</name>
</gene>
<dbReference type="Pfam" id="PF00392">
    <property type="entry name" value="GntR"/>
    <property type="match status" value="1"/>
</dbReference>
<dbReference type="PANTHER" id="PTHR44846">
    <property type="entry name" value="MANNOSYL-D-GLYCERATE TRANSPORT/METABOLISM SYSTEM REPRESSOR MNGR-RELATED"/>
    <property type="match status" value="1"/>
</dbReference>
<accession>A0A1H5J7X6</accession>
<dbReference type="InterPro" id="IPR036388">
    <property type="entry name" value="WH-like_DNA-bd_sf"/>
</dbReference>
<evidence type="ECO:0000256" key="1">
    <source>
        <dbReference type="ARBA" id="ARBA00022491"/>
    </source>
</evidence>
<keyword evidence="3" id="KW-0805">Transcription regulation</keyword>
<evidence type="ECO:0000256" key="5">
    <source>
        <dbReference type="ARBA" id="ARBA00023163"/>
    </source>
</evidence>
<dbReference type="RefSeq" id="WP_092125371.1">
    <property type="nucleotide sequence ID" value="NZ_FNTH01000001.1"/>
</dbReference>
<keyword evidence="4" id="KW-0238">DNA-binding</keyword>
<evidence type="ECO:0000256" key="6">
    <source>
        <dbReference type="ARBA" id="ARBA00058362"/>
    </source>
</evidence>
<dbReference type="InterPro" id="IPR036390">
    <property type="entry name" value="WH_DNA-bd_sf"/>
</dbReference>
<keyword evidence="2" id="KW-0369">Histidine metabolism</keyword>
<dbReference type="InterPro" id="IPR050679">
    <property type="entry name" value="Bact_HTH_transcr_reg"/>
</dbReference>
<dbReference type="CDD" id="cd07377">
    <property type="entry name" value="WHTH_GntR"/>
    <property type="match status" value="1"/>
</dbReference>
<dbReference type="InterPro" id="IPR000524">
    <property type="entry name" value="Tscrpt_reg_HTH_GntR"/>
</dbReference>
<dbReference type="PROSITE" id="PS50949">
    <property type="entry name" value="HTH_GNTR"/>
    <property type="match status" value="1"/>
</dbReference>
<proteinExistence type="predicted"/>
<dbReference type="Gene3D" id="3.40.1410.10">
    <property type="entry name" value="Chorismate lyase-like"/>
    <property type="match status" value="1"/>
</dbReference>
<dbReference type="SUPFAM" id="SSF64288">
    <property type="entry name" value="Chorismate lyase-like"/>
    <property type="match status" value="1"/>
</dbReference>
<dbReference type="SUPFAM" id="SSF46785">
    <property type="entry name" value="Winged helix' DNA-binding domain"/>
    <property type="match status" value="1"/>
</dbReference>
<keyword evidence="5" id="KW-0804">Transcription</keyword>
<dbReference type="EMBL" id="FNTH01000001">
    <property type="protein sequence ID" value="SEE48625.1"/>
    <property type="molecule type" value="Genomic_DNA"/>
</dbReference>
<dbReference type="FunFam" id="1.10.10.10:FF:000079">
    <property type="entry name" value="GntR family transcriptional regulator"/>
    <property type="match status" value="1"/>
</dbReference>
<protein>
    <recommendedName>
        <fullName evidence="8 9">Histidine utilization repressor</fullName>
    </recommendedName>
</protein>
<dbReference type="FunFam" id="3.40.1410.10:FF:000004">
    <property type="entry name" value="Histidine utilization repressor"/>
    <property type="match status" value="1"/>
</dbReference>
<evidence type="ECO:0000256" key="9">
    <source>
        <dbReference type="NCBIfam" id="TIGR02018"/>
    </source>
</evidence>
<dbReference type="NCBIfam" id="TIGR02018">
    <property type="entry name" value="his_ut_repres"/>
    <property type="match status" value="1"/>
</dbReference>
<evidence type="ECO:0000313" key="11">
    <source>
        <dbReference type="EMBL" id="SEE48625.1"/>
    </source>
</evidence>
<dbReference type="SMART" id="SM00866">
    <property type="entry name" value="UTRA"/>
    <property type="match status" value="1"/>
</dbReference>
<reference evidence="11 12" key="1">
    <citation type="submission" date="2016-10" db="EMBL/GenBank/DDBJ databases">
        <authorList>
            <person name="de Groot N.N."/>
        </authorList>
    </citation>
    <scope>NUCLEOTIDE SEQUENCE [LARGE SCALE GENOMIC DNA]</scope>
    <source>
        <strain evidence="11 12">MT12</strain>
    </source>
</reference>
<dbReference type="InterPro" id="IPR011663">
    <property type="entry name" value="UTRA"/>
</dbReference>
<dbReference type="GO" id="GO:0006547">
    <property type="term" value="P:L-histidine metabolic process"/>
    <property type="evidence" value="ECO:0007669"/>
    <property type="project" value="UniProtKB-UniRule"/>
</dbReference>
<evidence type="ECO:0000313" key="12">
    <source>
        <dbReference type="Proteomes" id="UP000198992"/>
    </source>
</evidence>